<feature type="region of interest" description="Disordered" evidence="1">
    <location>
        <begin position="1"/>
        <end position="26"/>
    </location>
</feature>
<dbReference type="EMBL" id="CATOUU010000203">
    <property type="protein sequence ID" value="CAI9920726.1"/>
    <property type="molecule type" value="Genomic_DNA"/>
</dbReference>
<accession>A0AA86TLB5</accession>
<sequence>MVQMNKKRQLTQNRKPNQFQRKPRRRSSEIVYLTIESQGRYLHVQTLDNSQSTTGNIPRNQEFAKSNKLRRYLIKLMNQCIKGNHHQAMPTQRNNLSCKPKEISKEKLRSENQFLKSKLANQVKLVRQRLSKEACQVFTEWAQMTGCPF</sequence>
<evidence type="ECO:0000313" key="4">
    <source>
        <dbReference type="Proteomes" id="UP001642409"/>
    </source>
</evidence>
<evidence type="ECO:0000313" key="3">
    <source>
        <dbReference type="EMBL" id="CAL6098021.1"/>
    </source>
</evidence>
<reference evidence="2" key="1">
    <citation type="submission" date="2023-06" db="EMBL/GenBank/DDBJ databases">
        <authorList>
            <person name="Kurt Z."/>
        </authorList>
    </citation>
    <scope>NUCLEOTIDE SEQUENCE</scope>
</reference>
<dbReference type="AlphaFoldDB" id="A0AA86TLB5"/>
<dbReference type="EMBL" id="CAXDID020000505">
    <property type="protein sequence ID" value="CAL6098021.1"/>
    <property type="molecule type" value="Genomic_DNA"/>
</dbReference>
<comment type="caution">
    <text evidence="2">The sequence shown here is derived from an EMBL/GenBank/DDBJ whole genome shotgun (WGS) entry which is preliminary data.</text>
</comment>
<protein>
    <submittedName>
        <fullName evidence="3">Hypothetical_protein</fullName>
    </submittedName>
</protein>
<reference evidence="3 4" key="2">
    <citation type="submission" date="2024-07" db="EMBL/GenBank/DDBJ databases">
        <authorList>
            <person name="Akdeniz Z."/>
        </authorList>
    </citation>
    <scope>NUCLEOTIDE SEQUENCE [LARGE SCALE GENOMIC DNA]</scope>
</reference>
<keyword evidence="4" id="KW-1185">Reference proteome</keyword>
<evidence type="ECO:0000313" key="2">
    <source>
        <dbReference type="EMBL" id="CAI9920726.1"/>
    </source>
</evidence>
<name>A0AA86TLB5_9EUKA</name>
<dbReference type="Proteomes" id="UP001642409">
    <property type="component" value="Unassembled WGS sequence"/>
</dbReference>
<organism evidence="2">
    <name type="scientific">Hexamita inflata</name>
    <dbReference type="NCBI Taxonomy" id="28002"/>
    <lineage>
        <taxon>Eukaryota</taxon>
        <taxon>Metamonada</taxon>
        <taxon>Diplomonadida</taxon>
        <taxon>Hexamitidae</taxon>
        <taxon>Hexamitinae</taxon>
        <taxon>Hexamita</taxon>
    </lineage>
</organism>
<evidence type="ECO:0000256" key="1">
    <source>
        <dbReference type="SAM" id="MobiDB-lite"/>
    </source>
</evidence>
<feature type="compositionally biased region" description="Polar residues" evidence="1">
    <location>
        <begin position="10"/>
        <end position="20"/>
    </location>
</feature>
<gene>
    <name evidence="3" type="ORF">HINF_LOCUS69409</name>
    <name evidence="2" type="ORF">HINF_LOCUS8371</name>
</gene>
<proteinExistence type="predicted"/>